<dbReference type="STRING" id="4795.A0A225V2S5"/>
<evidence type="ECO:0000313" key="3">
    <source>
        <dbReference type="Proteomes" id="UP000198211"/>
    </source>
</evidence>
<dbReference type="AlphaFoldDB" id="A0A225V2S5"/>
<dbReference type="GO" id="GO:0004523">
    <property type="term" value="F:RNA-DNA hybrid ribonuclease activity"/>
    <property type="evidence" value="ECO:0007669"/>
    <property type="project" value="InterPro"/>
</dbReference>
<evidence type="ECO:0000259" key="1">
    <source>
        <dbReference type="Pfam" id="PF13456"/>
    </source>
</evidence>
<dbReference type="InterPro" id="IPR002156">
    <property type="entry name" value="RNaseH_domain"/>
</dbReference>
<dbReference type="EMBL" id="NBNE01008644">
    <property type="protein sequence ID" value="OWY99268.1"/>
    <property type="molecule type" value="Genomic_DNA"/>
</dbReference>
<dbReference type="Pfam" id="PF13456">
    <property type="entry name" value="RVT_3"/>
    <property type="match status" value="1"/>
</dbReference>
<keyword evidence="3" id="KW-1185">Reference proteome</keyword>
<sequence length="240" mass="26489">PQLLYAKLPLDYSGLVVSFDGSAKTEKNGGYGSCAWVVWRLPEWTIVLAASAYLESTTVNVAEYTGMNNGVRAALELGADNLVVVGDSRLAIQQSLGVIACRKETLTAQLNYHKEVTSKIKSVKYLHILREFTAPADSLATEALESKTSKVVLDENRKLELVGLNRIREVIYDSSQPRIEIKPVAEDSTRNASGVGPAAIQSERRRRIAIAQDEELKWLNLKTVLRGNSDKLKYRAARDA</sequence>
<dbReference type="OrthoDB" id="123143at2759"/>
<dbReference type="PANTHER" id="PTHR48475">
    <property type="entry name" value="RIBONUCLEASE H"/>
    <property type="match status" value="1"/>
</dbReference>
<dbReference type="Proteomes" id="UP000198211">
    <property type="component" value="Unassembled WGS sequence"/>
</dbReference>
<organism evidence="2 3">
    <name type="scientific">Phytophthora megakarya</name>
    <dbReference type="NCBI Taxonomy" id="4795"/>
    <lineage>
        <taxon>Eukaryota</taxon>
        <taxon>Sar</taxon>
        <taxon>Stramenopiles</taxon>
        <taxon>Oomycota</taxon>
        <taxon>Peronosporomycetes</taxon>
        <taxon>Peronosporales</taxon>
        <taxon>Peronosporaceae</taxon>
        <taxon>Phytophthora</taxon>
    </lineage>
</organism>
<protein>
    <recommendedName>
        <fullName evidence="1">RNase H type-1 domain-containing protein</fullName>
    </recommendedName>
</protein>
<feature type="non-terminal residue" evidence="2">
    <location>
        <position position="1"/>
    </location>
</feature>
<dbReference type="GO" id="GO:0003676">
    <property type="term" value="F:nucleic acid binding"/>
    <property type="evidence" value="ECO:0007669"/>
    <property type="project" value="InterPro"/>
</dbReference>
<dbReference type="InterPro" id="IPR036397">
    <property type="entry name" value="RNaseH_sf"/>
</dbReference>
<dbReference type="PANTHER" id="PTHR48475:SF1">
    <property type="entry name" value="RNASE H TYPE-1 DOMAIN-CONTAINING PROTEIN"/>
    <property type="match status" value="1"/>
</dbReference>
<accession>A0A225V2S5</accession>
<proteinExistence type="predicted"/>
<dbReference type="SUPFAM" id="SSF53098">
    <property type="entry name" value="Ribonuclease H-like"/>
    <property type="match status" value="1"/>
</dbReference>
<gene>
    <name evidence="2" type="ORF">PHMEG_00029757</name>
</gene>
<feature type="domain" description="RNase H type-1" evidence="1">
    <location>
        <begin position="19"/>
        <end position="143"/>
    </location>
</feature>
<evidence type="ECO:0000313" key="2">
    <source>
        <dbReference type="EMBL" id="OWY99268.1"/>
    </source>
</evidence>
<reference evidence="3" key="1">
    <citation type="submission" date="2017-03" db="EMBL/GenBank/DDBJ databases">
        <title>Phytopthora megakarya and P. palmivora, two closely related causual agents of cacao black pod achieved similar genome size and gene model numbers by different mechanisms.</title>
        <authorList>
            <person name="Ali S."/>
            <person name="Shao J."/>
            <person name="Larry D.J."/>
            <person name="Kronmiller B."/>
            <person name="Shen D."/>
            <person name="Strem M.D."/>
            <person name="Melnick R.L."/>
            <person name="Guiltinan M.J."/>
            <person name="Tyler B.M."/>
            <person name="Meinhardt L.W."/>
            <person name="Bailey B.A."/>
        </authorList>
    </citation>
    <scope>NUCLEOTIDE SEQUENCE [LARGE SCALE GENOMIC DNA]</scope>
    <source>
        <strain evidence="3">zdho120</strain>
    </source>
</reference>
<name>A0A225V2S5_9STRA</name>
<comment type="caution">
    <text evidence="2">The sequence shown here is derived from an EMBL/GenBank/DDBJ whole genome shotgun (WGS) entry which is preliminary data.</text>
</comment>
<dbReference type="Gene3D" id="3.30.420.10">
    <property type="entry name" value="Ribonuclease H-like superfamily/Ribonuclease H"/>
    <property type="match status" value="1"/>
</dbReference>
<dbReference type="InterPro" id="IPR012337">
    <property type="entry name" value="RNaseH-like_sf"/>
</dbReference>